<dbReference type="KEGG" id="hazt:108667345"/>
<feature type="signal peptide" evidence="1">
    <location>
        <begin position="1"/>
        <end position="16"/>
    </location>
</feature>
<keyword evidence="1" id="KW-0732">Signal</keyword>
<evidence type="ECO:0000313" key="3">
    <source>
        <dbReference type="RefSeq" id="XP_018009851.1"/>
    </source>
</evidence>
<dbReference type="RefSeq" id="XP_018009851.1">
    <property type="nucleotide sequence ID" value="XM_018154362.2"/>
</dbReference>
<organism evidence="2 3">
    <name type="scientific">Hyalella azteca</name>
    <name type="common">Amphipod</name>
    <dbReference type="NCBI Taxonomy" id="294128"/>
    <lineage>
        <taxon>Eukaryota</taxon>
        <taxon>Metazoa</taxon>
        <taxon>Ecdysozoa</taxon>
        <taxon>Arthropoda</taxon>
        <taxon>Crustacea</taxon>
        <taxon>Multicrustacea</taxon>
        <taxon>Malacostraca</taxon>
        <taxon>Eumalacostraca</taxon>
        <taxon>Peracarida</taxon>
        <taxon>Amphipoda</taxon>
        <taxon>Senticaudata</taxon>
        <taxon>Talitrida</taxon>
        <taxon>Talitroidea</taxon>
        <taxon>Hyalellidae</taxon>
        <taxon>Hyalella</taxon>
    </lineage>
</organism>
<evidence type="ECO:0000256" key="1">
    <source>
        <dbReference type="SAM" id="SignalP"/>
    </source>
</evidence>
<protein>
    <submittedName>
        <fullName evidence="3">Uncharacterized protein LOC108667345</fullName>
    </submittedName>
</protein>
<dbReference type="GeneID" id="108667345"/>
<accession>A0A8B7N7N1</accession>
<name>A0A8B7N7N1_HYAAZ</name>
<feature type="chain" id="PRO_5034266538" evidence="1">
    <location>
        <begin position="17"/>
        <end position="209"/>
    </location>
</feature>
<dbReference type="OrthoDB" id="6403149at2759"/>
<dbReference type="Proteomes" id="UP000694843">
    <property type="component" value="Unplaced"/>
</dbReference>
<reference evidence="3" key="1">
    <citation type="submission" date="2025-08" db="UniProtKB">
        <authorList>
            <consortium name="RefSeq"/>
        </authorList>
    </citation>
    <scope>IDENTIFICATION</scope>
    <source>
        <tissue evidence="3">Whole organism</tissue>
    </source>
</reference>
<dbReference type="AlphaFoldDB" id="A0A8B7N7N1"/>
<proteinExistence type="predicted"/>
<keyword evidence="2" id="KW-1185">Reference proteome</keyword>
<sequence length="209" mass="22927">MMHLWGLFALFAVVAANNKQQDYGDDVIEVRNALHREQDGGVNDGYSDDLAAQKTDENVIPNVTPQIFGRDSHPQQTYDDGRARLFFFATSSTTTKFKLAFVTSTTPYTCVKTASDAKCAGRRRRSSLLMRNAIPNIKTMLNDVVINGSIDDVESGDDEVSSEREPRNFLTVWTTSFSTRTVTSYVTDRGVTVSVSAYCTGSGVPGCAV</sequence>
<evidence type="ECO:0000313" key="2">
    <source>
        <dbReference type="Proteomes" id="UP000694843"/>
    </source>
</evidence>
<gene>
    <name evidence="3" type="primary">LOC108667345</name>
</gene>